<accession>A0A397JUB6</accession>
<reference evidence="2 3" key="1">
    <citation type="submission" date="2018-08" db="EMBL/GenBank/DDBJ databases">
        <title>Genome and evolution of the arbuscular mycorrhizal fungus Diversispora epigaea (formerly Glomus versiforme) and its bacterial endosymbionts.</title>
        <authorList>
            <person name="Sun X."/>
            <person name="Fei Z."/>
            <person name="Harrison M."/>
        </authorList>
    </citation>
    <scope>NUCLEOTIDE SEQUENCE [LARGE SCALE GENOMIC DNA]</scope>
    <source>
        <strain evidence="2 3">IT104</strain>
    </source>
</reference>
<evidence type="ECO:0000313" key="2">
    <source>
        <dbReference type="EMBL" id="RHZ89646.1"/>
    </source>
</evidence>
<keyword evidence="3" id="KW-1185">Reference proteome</keyword>
<proteinExistence type="predicted"/>
<feature type="chain" id="PRO_5017459520" evidence="1">
    <location>
        <begin position="25"/>
        <end position="513"/>
    </location>
</feature>
<evidence type="ECO:0000313" key="3">
    <source>
        <dbReference type="Proteomes" id="UP000266861"/>
    </source>
</evidence>
<name>A0A397JUB6_9GLOM</name>
<gene>
    <name evidence="2" type="ORF">Glove_13g9</name>
</gene>
<dbReference type="Proteomes" id="UP000266861">
    <property type="component" value="Unassembled WGS sequence"/>
</dbReference>
<dbReference type="AlphaFoldDB" id="A0A397JUB6"/>
<dbReference type="OrthoDB" id="73465at2759"/>
<comment type="caution">
    <text evidence="2">The sequence shown here is derived from an EMBL/GenBank/DDBJ whole genome shotgun (WGS) entry which is preliminary data.</text>
</comment>
<dbReference type="EMBL" id="PQFF01000011">
    <property type="protein sequence ID" value="RHZ89646.1"/>
    <property type="molecule type" value="Genomic_DNA"/>
</dbReference>
<evidence type="ECO:0000256" key="1">
    <source>
        <dbReference type="SAM" id="SignalP"/>
    </source>
</evidence>
<feature type="signal peptide" evidence="1">
    <location>
        <begin position="1"/>
        <end position="24"/>
    </location>
</feature>
<keyword evidence="1" id="KW-0732">Signal</keyword>
<organism evidence="2 3">
    <name type="scientific">Diversispora epigaea</name>
    <dbReference type="NCBI Taxonomy" id="1348612"/>
    <lineage>
        <taxon>Eukaryota</taxon>
        <taxon>Fungi</taxon>
        <taxon>Fungi incertae sedis</taxon>
        <taxon>Mucoromycota</taxon>
        <taxon>Glomeromycotina</taxon>
        <taxon>Glomeromycetes</taxon>
        <taxon>Diversisporales</taxon>
        <taxon>Diversisporaceae</taxon>
        <taxon>Diversispora</taxon>
    </lineage>
</organism>
<protein>
    <submittedName>
        <fullName evidence="2">Uncharacterized protein</fullName>
    </submittedName>
</protein>
<sequence length="513" mass="58227">MKSQSIYASLLLCIFTFTRILTIAAELCIDYPNPLDTSEKVLVECPPTANTDAKVKRETTNYFLVTHDCSASADLCNKIKEAFDDAGKELTKTLNIQPIFNECLKKKDGNENEKKFPFTSKFFPHFKVSLLIQILKMKSQSIYASLLLCIFTFTRILTIAAELCIDYPNPLDTSEKVLVECPPTANTDAKVKRETTNYFLVTHDCSASADLCNKIKEAFDDAGKELTKTLKLKQIININATLTSLDPDTLGSASSARYIPLTSDDKVIRRYPQALVKQFSFDPHPEYNAYDINAQFNSDFDWWFRSDNALINMIFTMLYYMNLYMNSDSRQYSLTPTINYNDTNGLFTGFTERIFDRYVKFVTNSVVSTSTSYTYQLNQAVANGTTFDSYSDFVAEVKSSSQWKYAQYALISASTNYSLLFSPAKDTIWDYDFYLESGIPYQRGSSVSHVSTIYEYSSDFLMVYQLGPGVTLEEMTIQGNYTSPIGPRILSVLESIGYETDTHPDPIKPTYKY</sequence>